<reference evidence="1" key="1">
    <citation type="submission" date="2016-01" db="EMBL/GenBank/DDBJ databases">
        <authorList>
            <person name="Peeters C."/>
        </authorList>
    </citation>
    <scope>NUCLEOTIDE SEQUENCE [LARGE SCALE GENOMIC DNA]</scope>
    <source>
        <strain evidence="1">LMG 29318</strain>
    </source>
</reference>
<accession>A0A157ZL30</accession>
<sequence length="45" mass="4934">MFPMVPYHALPRLHETVKHDMPPPYASTIAAYAEIIPAAPSRSTG</sequence>
<protein>
    <submittedName>
        <fullName evidence="1">Fatty acid desaturase</fullName>
    </submittedName>
</protein>
<dbReference type="Proteomes" id="UP000054870">
    <property type="component" value="Unassembled WGS sequence"/>
</dbReference>
<comment type="caution">
    <text evidence="1">The sequence shown here is derived from an EMBL/GenBank/DDBJ whole genome shotgun (WGS) entry which is preliminary data.</text>
</comment>
<organism evidence="1 2">
    <name type="scientific">Caballeronia catudaia</name>
    <dbReference type="NCBI Taxonomy" id="1777136"/>
    <lineage>
        <taxon>Bacteria</taxon>
        <taxon>Pseudomonadati</taxon>
        <taxon>Pseudomonadota</taxon>
        <taxon>Betaproteobacteria</taxon>
        <taxon>Burkholderiales</taxon>
        <taxon>Burkholderiaceae</taxon>
        <taxon>Caballeronia</taxon>
    </lineage>
</organism>
<dbReference type="AlphaFoldDB" id="A0A157ZL30"/>
<name>A0A157ZL30_9BURK</name>
<dbReference type="EMBL" id="FCOF02000003">
    <property type="protein sequence ID" value="SAK45677.1"/>
    <property type="molecule type" value="Genomic_DNA"/>
</dbReference>
<keyword evidence="2" id="KW-1185">Reference proteome</keyword>
<evidence type="ECO:0000313" key="1">
    <source>
        <dbReference type="EMBL" id="SAK45677.1"/>
    </source>
</evidence>
<gene>
    <name evidence="1" type="ORF">AWB75_00821</name>
</gene>
<proteinExistence type="predicted"/>
<evidence type="ECO:0000313" key="2">
    <source>
        <dbReference type="Proteomes" id="UP000054870"/>
    </source>
</evidence>